<dbReference type="EC" id="3.6.1.9" evidence="4"/>
<comment type="caution">
    <text evidence="5">The sequence shown here is derived from an EMBL/GenBank/DDBJ whole genome shotgun (WGS) entry which is preliminary data.</text>
</comment>
<comment type="catalytic activity">
    <reaction evidence="4">
        <text>a 2'-deoxyribonucleoside 5'-triphosphate + H2O = a 2'-deoxyribonucleoside 5'-phosphate + diphosphate + H(+)</text>
        <dbReference type="Rhea" id="RHEA:44644"/>
        <dbReference type="ChEBI" id="CHEBI:15377"/>
        <dbReference type="ChEBI" id="CHEBI:15378"/>
        <dbReference type="ChEBI" id="CHEBI:33019"/>
        <dbReference type="ChEBI" id="CHEBI:61560"/>
        <dbReference type="ChEBI" id="CHEBI:65317"/>
        <dbReference type="EC" id="3.6.1.9"/>
    </reaction>
</comment>
<evidence type="ECO:0000256" key="1">
    <source>
        <dbReference type="ARBA" id="ARBA00001968"/>
    </source>
</evidence>
<reference evidence="5 6" key="1">
    <citation type="submission" date="2022-07" db="EMBL/GenBank/DDBJ databases">
        <authorList>
            <person name="Li W.-J."/>
            <person name="Deng Q.-Q."/>
        </authorList>
    </citation>
    <scope>NUCLEOTIDE SEQUENCE [LARGE SCALE GENOMIC DNA]</scope>
    <source>
        <strain evidence="5 6">SYSU M60028</strain>
    </source>
</reference>
<keyword evidence="2 4" id="KW-0378">Hydrolase</keyword>
<comment type="function">
    <text evidence="4">Nucleoside triphosphate pyrophosphatase. May have a dual role in cell division arrest and in preventing the incorporation of modified nucleotides into cellular nucleic acids.</text>
</comment>
<dbReference type="Proteomes" id="UP001205890">
    <property type="component" value="Unassembled WGS sequence"/>
</dbReference>
<evidence type="ECO:0000256" key="4">
    <source>
        <dbReference type="HAMAP-Rule" id="MF_00528"/>
    </source>
</evidence>
<dbReference type="Pfam" id="PF02545">
    <property type="entry name" value="Maf"/>
    <property type="match status" value="1"/>
</dbReference>
<keyword evidence="4" id="KW-0963">Cytoplasm</keyword>
<dbReference type="SUPFAM" id="SSF52972">
    <property type="entry name" value="ITPase-like"/>
    <property type="match status" value="1"/>
</dbReference>
<comment type="catalytic activity">
    <reaction evidence="4">
        <text>a ribonucleoside 5'-triphosphate + H2O = a ribonucleoside 5'-phosphate + diphosphate + H(+)</text>
        <dbReference type="Rhea" id="RHEA:23996"/>
        <dbReference type="ChEBI" id="CHEBI:15377"/>
        <dbReference type="ChEBI" id="CHEBI:15378"/>
        <dbReference type="ChEBI" id="CHEBI:33019"/>
        <dbReference type="ChEBI" id="CHEBI:58043"/>
        <dbReference type="ChEBI" id="CHEBI:61557"/>
        <dbReference type="EC" id="3.6.1.9"/>
    </reaction>
</comment>
<sequence length="208" mass="21591">MSASASLWRDAAPLVLASRSAARIAMLEAAGLPVEPCPADIDERGLERDARAAGADASGVAVALARAKALDVAARRPGRLVLGADQTLAMDAVVLHKPESRADAARQLAALSGRAHALHAAAAVVRDGTVLFETVETARMTMRTLTPAMISLYLEAAGDAVLGSVGAYQLERLGVHLFERIEGDHFTILGLPLLKLLAFLRGAGSLAA</sequence>
<evidence type="ECO:0000313" key="5">
    <source>
        <dbReference type="EMBL" id="MCP8938651.1"/>
    </source>
</evidence>
<comment type="caution">
    <text evidence="4">Lacks conserved residue(s) required for the propagation of feature annotation.</text>
</comment>
<feature type="active site" description="Proton acceptor" evidence="4">
    <location>
        <position position="85"/>
    </location>
</feature>
<comment type="cofactor">
    <cofactor evidence="1 4">
        <name>a divalent metal cation</name>
        <dbReference type="ChEBI" id="CHEBI:60240"/>
    </cofactor>
</comment>
<dbReference type="PANTHER" id="PTHR43213:SF5">
    <property type="entry name" value="BIFUNCTIONAL DTTP_UTP PYROPHOSPHATASE_METHYLTRANSFERASE PROTEIN-RELATED"/>
    <property type="match status" value="1"/>
</dbReference>
<name>A0ABT1LC51_9HYPH</name>
<proteinExistence type="inferred from homology"/>
<dbReference type="PANTHER" id="PTHR43213">
    <property type="entry name" value="BIFUNCTIONAL DTTP/UTP PYROPHOSPHATASE/METHYLTRANSFERASE PROTEIN-RELATED"/>
    <property type="match status" value="1"/>
</dbReference>
<evidence type="ECO:0000256" key="3">
    <source>
        <dbReference type="ARBA" id="ARBA00023080"/>
    </source>
</evidence>
<dbReference type="Gene3D" id="3.90.950.10">
    <property type="match status" value="1"/>
</dbReference>
<keyword evidence="3 4" id="KW-0546">Nucleotide metabolism</keyword>
<gene>
    <name evidence="5" type="ORF">NK718_09010</name>
</gene>
<comment type="similarity">
    <text evidence="4">Belongs to the Maf family.</text>
</comment>
<dbReference type="HAMAP" id="MF_00528">
    <property type="entry name" value="Maf"/>
    <property type="match status" value="1"/>
</dbReference>
<dbReference type="InterPro" id="IPR029001">
    <property type="entry name" value="ITPase-like_fam"/>
</dbReference>
<organism evidence="5 6">
    <name type="scientific">Alsobacter ponti</name>
    <dbReference type="NCBI Taxonomy" id="2962936"/>
    <lineage>
        <taxon>Bacteria</taxon>
        <taxon>Pseudomonadati</taxon>
        <taxon>Pseudomonadota</taxon>
        <taxon>Alphaproteobacteria</taxon>
        <taxon>Hyphomicrobiales</taxon>
        <taxon>Alsobacteraceae</taxon>
        <taxon>Alsobacter</taxon>
    </lineage>
</organism>
<accession>A0ABT1LC51</accession>
<comment type="subcellular location">
    <subcellularLocation>
        <location evidence="4">Cytoplasm</location>
    </subcellularLocation>
</comment>
<protein>
    <recommendedName>
        <fullName evidence="4">Nucleoside triphosphate pyrophosphatase</fullName>
        <ecNumber evidence="4">3.6.1.9</ecNumber>
    </recommendedName>
    <alternativeName>
        <fullName evidence="4">Nucleotide pyrophosphatase</fullName>
        <shortName evidence="4">Nucleotide PPase</shortName>
    </alternativeName>
</protein>
<dbReference type="PIRSF" id="PIRSF006305">
    <property type="entry name" value="Maf"/>
    <property type="match status" value="1"/>
</dbReference>
<dbReference type="RefSeq" id="WP_254740794.1">
    <property type="nucleotide sequence ID" value="NZ_JANCLU010000007.1"/>
</dbReference>
<dbReference type="EMBL" id="JANCLU010000007">
    <property type="protein sequence ID" value="MCP8938651.1"/>
    <property type="molecule type" value="Genomic_DNA"/>
</dbReference>
<dbReference type="InterPro" id="IPR003697">
    <property type="entry name" value="Maf-like"/>
</dbReference>
<evidence type="ECO:0000256" key="2">
    <source>
        <dbReference type="ARBA" id="ARBA00022801"/>
    </source>
</evidence>
<evidence type="ECO:0000313" key="6">
    <source>
        <dbReference type="Proteomes" id="UP001205890"/>
    </source>
</evidence>
<keyword evidence="6" id="KW-1185">Reference proteome</keyword>